<name>A0A561T8R2_9ACTN</name>
<dbReference type="EMBL" id="VIWV01000001">
    <property type="protein sequence ID" value="TWF83505.1"/>
    <property type="molecule type" value="Genomic_DNA"/>
</dbReference>
<dbReference type="RefSeq" id="WP_229923933.1">
    <property type="nucleotide sequence ID" value="NZ_BNCE01000004.1"/>
</dbReference>
<sequence>MSDVRVTPWQDGSFPAPSPELLAGMKARRPGGELIGIDRVLLKSFPLATGWNGLGRGRADFDLPLTWSRASSWRRPSDTPVRGRP</sequence>
<accession>A0A561T8R2</accession>
<comment type="caution">
    <text evidence="1">The sequence shown here is derived from an EMBL/GenBank/DDBJ whole genome shotgun (WGS) entry which is preliminary data.</text>
</comment>
<reference evidence="1 2" key="1">
    <citation type="submission" date="2019-06" db="EMBL/GenBank/DDBJ databases">
        <title>Sequencing the genomes of 1000 actinobacteria strains.</title>
        <authorList>
            <person name="Klenk H.-P."/>
        </authorList>
    </citation>
    <scope>NUCLEOTIDE SEQUENCE [LARGE SCALE GENOMIC DNA]</scope>
    <source>
        <strain evidence="1 2">DSM 41695</strain>
    </source>
</reference>
<proteinExistence type="predicted"/>
<dbReference type="AlphaFoldDB" id="A0A561T8R2"/>
<dbReference type="Proteomes" id="UP000316603">
    <property type="component" value="Unassembled WGS sequence"/>
</dbReference>
<gene>
    <name evidence="1" type="ORF">FHX78_11430</name>
</gene>
<protein>
    <submittedName>
        <fullName evidence="1">Uncharacterized protein</fullName>
    </submittedName>
</protein>
<evidence type="ECO:0000313" key="1">
    <source>
        <dbReference type="EMBL" id="TWF83505.1"/>
    </source>
</evidence>
<evidence type="ECO:0000313" key="2">
    <source>
        <dbReference type="Proteomes" id="UP000316603"/>
    </source>
</evidence>
<organism evidence="1 2">
    <name type="scientific">Streptomyces capillispiralis</name>
    <dbReference type="NCBI Taxonomy" id="68182"/>
    <lineage>
        <taxon>Bacteria</taxon>
        <taxon>Bacillati</taxon>
        <taxon>Actinomycetota</taxon>
        <taxon>Actinomycetes</taxon>
        <taxon>Kitasatosporales</taxon>
        <taxon>Streptomycetaceae</taxon>
        <taxon>Streptomyces</taxon>
    </lineage>
</organism>
<keyword evidence="2" id="KW-1185">Reference proteome</keyword>